<dbReference type="SUPFAM" id="SSF56214">
    <property type="entry name" value="4'-phosphopantetheinyl transferase"/>
    <property type="match status" value="1"/>
</dbReference>
<dbReference type="GO" id="GO:0000287">
    <property type="term" value="F:magnesium ion binding"/>
    <property type="evidence" value="ECO:0007669"/>
    <property type="project" value="InterPro"/>
</dbReference>
<name>A0A5C6U3S7_9BURK</name>
<proteinExistence type="predicted"/>
<dbReference type="GO" id="GO:0008897">
    <property type="term" value="F:holo-[acyl-carrier-protein] synthase activity"/>
    <property type="evidence" value="ECO:0007669"/>
    <property type="project" value="InterPro"/>
</dbReference>
<sequence>MAAARARCPATGLYGLWSAKEACLKSVGCGLHSEPRGLEVGWAPEARDVMVPVDGTPAMVRLFPLPAIEGCAAAVAVTHGHSAHLSS</sequence>
<evidence type="ECO:0000259" key="2">
    <source>
        <dbReference type="Pfam" id="PF01648"/>
    </source>
</evidence>
<dbReference type="InterPro" id="IPR037143">
    <property type="entry name" value="4-PPantetheinyl_Trfase_dom_sf"/>
</dbReference>
<feature type="domain" description="4'-phosphopantetheinyl transferase" evidence="2">
    <location>
        <begin position="10"/>
        <end position="40"/>
    </location>
</feature>
<evidence type="ECO:0000313" key="4">
    <source>
        <dbReference type="Proteomes" id="UP000321832"/>
    </source>
</evidence>
<dbReference type="InterPro" id="IPR008278">
    <property type="entry name" value="4-PPantetheinyl_Trfase_dom"/>
</dbReference>
<comment type="caution">
    <text evidence="3">The sequence shown here is derived from an EMBL/GenBank/DDBJ whole genome shotgun (WGS) entry which is preliminary data.</text>
</comment>
<accession>A0A5C6U3S7</accession>
<dbReference type="EMBL" id="VOPW01000001">
    <property type="protein sequence ID" value="TXC67524.1"/>
    <property type="molecule type" value="Genomic_DNA"/>
</dbReference>
<organism evidence="3 4">
    <name type="scientific">Piscinibacter aquaticus</name>
    <dbReference type="NCBI Taxonomy" id="392597"/>
    <lineage>
        <taxon>Bacteria</taxon>
        <taxon>Pseudomonadati</taxon>
        <taxon>Pseudomonadota</taxon>
        <taxon>Betaproteobacteria</taxon>
        <taxon>Burkholderiales</taxon>
        <taxon>Sphaerotilaceae</taxon>
        <taxon>Piscinibacter</taxon>
    </lineage>
</organism>
<protein>
    <submittedName>
        <fullName evidence="3">4-phosphopantetheinyl transferase family protein</fullName>
    </submittedName>
</protein>
<keyword evidence="4" id="KW-1185">Reference proteome</keyword>
<dbReference type="Gene3D" id="3.90.470.20">
    <property type="entry name" value="4'-phosphopantetheinyl transferase domain"/>
    <property type="match status" value="1"/>
</dbReference>
<dbReference type="Proteomes" id="UP000321832">
    <property type="component" value="Unassembled WGS sequence"/>
</dbReference>
<evidence type="ECO:0000313" key="3">
    <source>
        <dbReference type="EMBL" id="TXC67524.1"/>
    </source>
</evidence>
<evidence type="ECO:0000256" key="1">
    <source>
        <dbReference type="ARBA" id="ARBA00022679"/>
    </source>
</evidence>
<gene>
    <name evidence="3" type="ORF">FSC37_13105</name>
</gene>
<dbReference type="AlphaFoldDB" id="A0A5C6U3S7"/>
<keyword evidence="1 3" id="KW-0808">Transferase</keyword>
<dbReference type="Pfam" id="PF01648">
    <property type="entry name" value="ACPS"/>
    <property type="match status" value="1"/>
</dbReference>
<reference evidence="3 4" key="1">
    <citation type="submission" date="2019-08" db="EMBL/GenBank/DDBJ databases">
        <authorList>
            <person name="Khan S.A."/>
            <person name="Jeon C.O."/>
            <person name="Jeong S.E."/>
        </authorList>
    </citation>
    <scope>NUCLEOTIDE SEQUENCE [LARGE SCALE GENOMIC DNA]</scope>
    <source>
        <strain evidence="4">IMCC1728</strain>
    </source>
</reference>